<dbReference type="RefSeq" id="WP_184199857.1">
    <property type="nucleotide sequence ID" value="NZ_JACHGW010000003.1"/>
</dbReference>
<gene>
    <name evidence="2" type="ORF">HNQ39_003722</name>
</gene>
<proteinExistence type="predicted"/>
<dbReference type="EMBL" id="JACHGW010000003">
    <property type="protein sequence ID" value="MBB6051912.1"/>
    <property type="molecule type" value="Genomic_DNA"/>
</dbReference>
<reference evidence="2 3" key="1">
    <citation type="submission" date="2020-08" db="EMBL/GenBank/DDBJ databases">
        <title>Genomic Encyclopedia of Type Strains, Phase IV (KMG-IV): sequencing the most valuable type-strain genomes for metagenomic binning, comparative biology and taxonomic classification.</title>
        <authorList>
            <person name="Goeker M."/>
        </authorList>
    </citation>
    <scope>NUCLEOTIDE SEQUENCE [LARGE SCALE GENOMIC DNA]</scope>
    <source>
        <strain evidence="2 3">DSM 23562</strain>
    </source>
</reference>
<keyword evidence="3" id="KW-1185">Reference proteome</keyword>
<protein>
    <submittedName>
        <fullName evidence="2">Uncharacterized protein</fullName>
    </submittedName>
</protein>
<organism evidence="2 3">
    <name type="scientific">Armatimonas rosea</name>
    <dbReference type="NCBI Taxonomy" id="685828"/>
    <lineage>
        <taxon>Bacteria</taxon>
        <taxon>Bacillati</taxon>
        <taxon>Armatimonadota</taxon>
        <taxon>Armatimonadia</taxon>
        <taxon>Armatimonadales</taxon>
        <taxon>Armatimonadaceae</taxon>
        <taxon>Armatimonas</taxon>
    </lineage>
</organism>
<evidence type="ECO:0000256" key="1">
    <source>
        <dbReference type="SAM" id="MobiDB-lite"/>
    </source>
</evidence>
<dbReference type="Proteomes" id="UP000520814">
    <property type="component" value="Unassembled WGS sequence"/>
</dbReference>
<feature type="region of interest" description="Disordered" evidence="1">
    <location>
        <begin position="218"/>
        <end position="241"/>
    </location>
</feature>
<evidence type="ECO:0000313" key="3">
    <source>
        <dbReference type="Proteomes" id="UP000520814"/>
    </source>
</evidence>
<accession>A0A7W9SS96</accession>
<sequence>MLLPIPAIVLLQDQAPATLRALDSLLREVSQQATVRLFADSTLSGARLVAPRQTASAASQIEPWLTELVQAIPGGASWVKLWLPPAPRGKRWTGDEVAKYAMGLAQLYGTVGAVEEGKSEILATQLPDGPAQAVKDALKLQPVYLLTRRGTRTFAGKWSATFGELTLEIHGNRVTGTYPSSEGVLVGTLSGDRLTFTWTEHDSSSGRGWFVLSDDGESFSGKWGSGDEEPNRDWTGKRVYP</sequence>
<feature type="compositionally biased region" description="Basic and acidic residues" evidence="1">
    <location>
        <begin position="229"/>
        <end position="241"/>
    </location>
</feature>
<name>A0A7W9SS96_ARMRO</name>
<evidence type="ECO:0000313" key="2">
    <source>
        <dbReference type="EMBL" id="MBB6051912.1"/>
    </source>
</evidence>
<dbReference type="AlphaFoldDB" id="A0A7W9SS96"/>
<comment type="caution">
    <text evidence="2">The sequence shown here is derived from an EMBL/GenBank/DDBJ whole genome shotgun (WGS) entry which is preliminary data.</text>
</comment>